<feature type="region of interest" description="Disordered" evidence="5">
    <location>
        <begin position="91"/>
        <end position="157"/>
    </location>
</feature>
<evidence type="ECO:0000256" key="3">
    <source>
        <dbReference type="ARBA" id="ARBA00023170"/>
    </source>
</evidence>
<evidence type="ECO:0000256" key="4">
    <source>
        <dbReference type="ARBA" id="ARBA00023224"/>
    </source>
</evidence>
<dbReference type="GO" id="GO:0004930">
    <property type="term" value="F:G protein-coupled receptor activity"/>
    <property type="evidence" value="ECO:0007669"/>
    <property type="project" value="UniProtKB-KW"/>
</dbReference>
<feature type="transmembrane region" description="Helical" evidence="6">
    <location>
        <begin position="15"/>
        <end position="34"/>
    </location>
</feature>
<comment type="caution">
    <text evidence="7">The sequence shown here is derived from an EMBL/GenBank/DDBJ whole genome shotgun (WGS) entry which is preliminary data.</text>
</comment>
<dbReference type="SUPFAM" id="SSF81321">
    <property type="entry name" value="Family A G protein-coupled receptor-like"/>
    <property type="match status" value="1"/>
</dbReference>
<dbReference type="EMBL" id="JAMKFB020000014">
    <property type="protein sequence ID" value="KAL0176048.1"/>
    <property type="molecule type" value="Genomic_DNA"/>
</dbReference>
<evidence type="ECO:0000313" key="8">
    <source>
        <dbReference type="Proteomes" id="UP001529510"/>
    </source>
</evidence>
<keyword evidence="6" id="KW-0472">Membrane</keyword>
<keyword evidence="6" id="KW-0812">Transmembrane</keyword>
<accession>A0ABD0PPS4</accession>
<dbReference type="GO" id="GO:0016020">
    <property type="term" value="C:membrane"/>
    <property type="evidence" value="ECO:0007669"/>
    <property type="project" value="UniProtKB-SubCell"/>
</dbReference>
<keyword evidence="6" id="KW-1133">Transmembrane helix</keyword>
<dbReference type="PANTHER" id="PTHR24248">
    <property type="entry name" value="ADRENERGIC RECEPTOR-RELATED G-PROTEIN COUPLED RECEPTOR"/>
    <property type="match status" value="1"/>
</dbReference>
<name>A0ABD0PPS4_CIRMR</name>
<evidence type="ECO:0000256" key="5">
    <source>
        <dbReference type="SAM" id="MobiDB-lite"/>
    </source>
</evidence>
<protein>
    <recommendedName>
        <fullName evidence="9">Alpha-1B adrenergic receptor</fullName>
    </recommendedName>
</protein>
<dbReference type="PANTHER" id="PTHR24248:SF17">
    <property type="entry name" value="ALPHA-1B ADRENERGIC RECEPTOR"/>
    <property type="match status" value="1"/>
</dbReference>
<dbReference type="Proteomes" id="UP001529510">
    <property type="component" value="Unassembled WGS sequence"/>
</dbReference>
<comment type="subcellular location">
    <subcellularLocation>
        <location evidence="1">Membrane</location>
        <topology evidence="1">Multi-pass membrane protein</topology>
    </subcellularLocation>
</comment>
<dbReference type="AlphaFoldDB" id="A0ABD0PPS4"/>
<feature type="non-terminal residue" evidence="7">
    <location>
        <position position="1"/>
    </location>
</feature>
<sequence>AFNVSLRPPETVFKIIFWLGYFNSCLNPIIYPCYSREFKLAFIRILKCRCHRRRRPGWRAYNYQGAHINSFYSRQDSKDSVNYGSYLNGSQRTLSSASPSPSYHTKGLSHFQEDGPRHARSRTPSVLSESTLDHHLEPVEEDPTQSVSNPDQAVLRN</sequence>
<evidence type="ECO:0000256" key="2">
    <source>
        <dbReference type="ARBA" id="ARBA00023040"/>
    </source>
</evidence>
<evidence type="ECO:0000256" key="6">
    <source>
        <dbReference type="SAM" id="Phobius"/>
    </source>
</evidence>
<keyword evidence="8" id="KW-1185">Reference proteome</keyword>
<evidence type="ECO:0000313" key="7">
    <source>
        <dbReference type="EMBL" id="KAL0176048.1"/>
    </source>
</evidence>
<keyword evidence="4" id="KW-0807">Transducer</keyword>
<gene>
    <name evidence="7" type="ORF">M9458_028378</name>
</gene>
<evidence type="ECO:0000256" key="1">
    <source>
        <dbReference type="ARBA" id="ARBA00004141"/>
    </source>
</evidence>
<dbReference type="Gene3D" id="1.20.1070.10">
    <property type="entry name" value="Rhodopsin 7-helix transmembrane proteins"/>
    <property type="match status" value="1"/>
</dbReference>
<reference evidence="7 8" key="1">
    <citation type="submission" date="2024-05" db="EMBL/GenBank/DDBJ databases">
        <title>Genome sequencing and assembly of Indian major carp, Cirrhinus mrigala (Hamilton, 1822).</title>
        <authorList>
            <person name="Mohindra V."/>
            <person name="Chowdhury L.M."/>
            <person name="Lal K."/>
            <person name="Jena J.K."/>
        </authorList>
    </citation>
    <scope>NUCLEOTIDE SEQUENCE [LARGE SCALE GENOMIC DNA]</scope>
    <source>
        <strain evidence="7">CM1030</strain>
        <tissue evidence="7">Blood</tissue>
    </source>
</reference>
<proteinExistence type="predicted"/>
<keyword evidence="2" id="KW-0297">G-protein coupled receptor</keyword>
<organism evidence="7 8">
    <name type="scientific">Cirrhinus mrigala</name>
    <name type="common">Mrigala</name>
    <dbReference type="NCBI Taxonomy" id="683832"/>
    <lineage>
        <taxon>Eukaryota</taxon>
        <taxon>Metazoa</taxon>
        <taxon>Chordata</taxon>
        <taxon>Craniata</taxon>
        <taxon>Vertebrata</taxon>
        <taxon>Euteleostomi</taxon>
        <taxon>Actinopterygii</taxon>
        <taxon>Neopterygii</taxon>
        <taxon>Teleostei</taxon>
        <taxon>Ostariophysi</taxon>
        <taxon>Cypriniformes</taxon>
        <taxon>Cyprinidae</taxon>
        <taxon>Labeoninae</taxon>
        <taxon>Labeonini</taxon>
        <taxon>Cirrhinus</taxon>
    </lineage>
</organism>
<feature type="compositionally biased region" description="Polar residues" evidence="5">
    <location>
        <begin position="91"/>
        <end position="103"/>
    </location>
</feature>
<evidence type="ECO:0008006" key="9">
    <source>
        <dbReference type="Google" id="ProtNLM"/>
    </source>
</evidence>
<keyword evidence="3" id="KW-0675">Receptor</keyword>